<feature type="domain" description="Carrier" evidence="6">
    <location>
        <begin position="356"/>
        <end position="431"/>
    </location>
</feature>
<dbReference type="Gene3D" id="3.40.50.980">
    <property type="match status" value="2"/>
</dbReference>
<dbReference type="GO" id="GO:0008610">
    <property type="term" value="P:lipid biosynthetic process"/>
    <property type="evidence" value="ECO:0007669"/>
    <property type="project" value="UniProtKB-ARBA"/>
</dbReference>
<dbReference type="FunFam" id="3.30.300.30:FF:000010">
    <property type="entry name" value="Enterobactin synthetase component F"/>
    <property type="match status" value="1"/>
</dbReference>
<dbReference type="GO" id="GO:0047527">
    <property type="term" value="F:2,3-dihydroxybenzoate-serine ligase activity"/>
    <property type="evidence" value="ECO:0007669"/>
    <property type="project" value="TreeGrafter"/>
</dbReference>
<evidence type="ECO:0000259" key="6">
    <source>
        <dbReference type="PROSITE" id="PS50075"/>
    </source>
</evidence>
<evidence type="ECO:0000313" key="7">
    <source>
        <dbReference type="EMBL" id="TYC07301.1"/>
    </source>
</evidence>
<dbReference type="Pfam" id="PF00550">
    <property type="entry name" value="PP-binding"/>
    <property type="match status" value="2"/>
</dbReference>
<dbReference type="PANTHER" id="PTHR45527">
    <property type="entry name" value="NONRIBOSOMAL PEPTIDE SYNTHETASE"/>
    <property type="match status" value="1"/>
</dbReference>
<dbReference type="FunFam" id="3.40.50.12780:FF:000012">
    <property type="entry name" value="Non-ribosomal peptide synthetase"/>
    <property type="match status" value="1"/>
</dbReference>
<dbReference type="InterPro" id="IPR045851">
    <property type="entry name" value="AMP-bd_C_sf"/>
</dbReference>
<dbReference type="InterPro" id="IPR020845">
    <property type="entry name" value="AMP-binding_CS"/>
</dbReference>
<dbReference type="Gene3D" id="3.30.300.30">
    <property type="match status" value="2"/>
</dbReference>
<protein>
    <submittedName>
        <fullName evidence="7">Amino acid adenylation domain-containing protein</fullName>
    </submittedName>
</protein>
<evidence type="ECO:0000313" key="8">
    <source>
        <dbReference type="Proteomes" id="UP000322634"/>
    </source>
</evidence>
<keyword evidence="3" id="KW-0597">Phosphoprotein</keyword>
<dbReference type="GO" id="GO:0009239">
    <property type="term" value="P:enterobactin biosynthetic process"/>
    <property type="evidence" value="ECO:0007669"/>
    <property type="project" value="TreeGrafter"/>
</dbReference>
<evidence type="ECO:0000256" key="3">
    <source>
        <dbReference type="ARBA" id="ARBA00022553"/>
    </source>
</evidence>
<keyword evidence="8" id="KW-1185">Reference proteome</keyword>
<dbReference type="Pfam" id="PF00668">
    <property type="entry name" value="Condensation"/>
    <property type="match status" value="2"/>
</dbReference>
<dbReference type="SUPFAM" id="SSF47336">
    <property type="entry name" value="ACP-like"/>
    <property type="match status" value="2"/>
</dbReference>
<proteinExistence type="predicted"/>
<dbReference type="InterPro" id="IPR042099">
    <property type="entry name" value="ANL_N_sf"/>
</dbReference>
<sequence>VIYTSGSTGRPKGVVVTHGGLANLYANHLEEIFGPVAEGGRVRALHTASFSFDTSWEQLFWLVAGHELHVLDETDRRDAEHVVRYVREHRIDTMDVTPTHALQLVEDGLLDNGAHRPRLLLLGGEAVPAALWTRVRDADGVMSVNLYGPTEYTVDALAADLADSPVPLVGRPIAATRAHVVDDRLRPVPIGVPGELYLSGAGLAQRYLGQAGLTAARFVADPSGPSGSRMYRTGDRARWRPDGNLEFLGRVDDQVKIRGVRIEPGEVAAALARVTGVTAATAVVREDALGMARLVGYVVGGPGPREIRARLAAELPDAMVPAAIVALDTLPMTVNGKIDRAALPAPGLPTTAPARRPRDAREELACAVFADILGVPGVGPDDDFFALGGHSLLASRLAGRVRAALGGNLAVRDVFAAPTPAGLVRRAAGSAAPPLRPGPRPDPLPASHAQRRLWALDRLDGATTAYHVPFAVRLRGNLDTAALAAAVDDVTARHESLRTLLIERDGEPFQHILPPEETRGLLRVQPTAPERLDYDIAVLAQHPFDLAADLPLHTTLLEVAPDDHVLVLVFHHVAADEWSIGAYLSDLERFFAGTGRGLPDLPVQYAEYALWHRALLADGLAAQQTAYWRDALAGLPDEIDLPRDRPRPAEPSHQGDVVLFEVPADVAAGLRRVARDGRATPFMVAHAATAALLHRLGAGDDIAVGTPVTGRADAALDELVGFFLNTLVLRTDLSGDPTFAELLARVRDGDLAAFAHADLPFDRVVEALNPARSASRHPLFQTMVTFHSTTTDVRTLCGLPAEEVPADAGGAKFDLEVAFGENATSGRLSGGVRYATDLFDRTTAEALADRLVRLLTAVAADPGARVAELDLFGDGERRALAEWNATGRPVAAATLDDLTRAGTRRAAAAPALIGADGRTETHAAFAARVNRLARLLAARGAGPERVVAVALPRSPGLVAALHAVVRAGAAYLPLDTAHPAARLADMIETARPCLVLTDAGSAARLPGGGPPRVLLDAPDTAAELAALPADEVTDVDRAAPLRPSHPAYVIFTSGSTGRPKGVQVTHAAIVNRLEWMQDAYGLTPDDRVLQKTPAGFDVSVWEFFWPIAQGAALVVAEPGGHRDPDHIAGLIERHGVTVAHFVPSMLQAFLGTVALSRLPSLRLVVCSGEALSAALADRFRRASAARLENLYGPTEAAVDVTAWTVAATAPGPSAPIGRPVWNTRCHVLDDRLRPVPIGVPGELYLSGVQLARGYLARAGLTAERFVADPSGAQGERMYRTGDRTRWLPDGALEFLGRTDDQVKLRGLRVEPGEIEAVLVAAPGVAQAAVLVREDRPGVRRLVGYVTGVDTDPEVLRAEAARLLPEYMVPAEIVVLDAFPLSANGKLDRRALPAPPEPATTVSDTGAYAGASWAERTLRTVMADVLGLPDVGSGDDFFALGGDSILALQYVAAARKAGLAVTTRQVFEHPSPTALAARVRPAAPTPVPVADDPSGPLPPAPMALRLAGRAGLPDRFGQARLLTVPAGIRRADLLGALQAVLDHHDGLRQRLNRPYPGVWTIEVRVRGTLRADECLTVVDAAGRSLRELVEEESDRAAGRLAPAAGATVQAVHLDAGPDEPGRLLLVLHHLVVDEVSWRVLIPDLRAAWETAAAGEPPALGPVPTSLRRWHGRLLAEAHTERRAAELPAWLGTLAGDRAGLADRALDPARDTVATSEALHLRLTAERTAPLLDTVPAAFHGTVNDVLLTALALAVLRTGASAPPVVELEGHGRDATDMPGAPDLSRTVGWLTSLYPVRLDPGPVDVADAFDGGPDAGTAVKAIKERLRAVPAGGIGAGLLRHLNAATAPLFADTGDADILWNYLGRDTTAPDGPWSPAPEADALAVPIDPGMPLTHPLEINAGVRPGPEGPELTATWIWASGALPRDRVDALSGAWTAALDALAAHAAGDRAGGHTPSDLDLVSLDQDQISMIEEMWRAQQ</sequence>
<feature type="non-terminal residue" evidence="7">
    <location>
        <position position="1"/>
    </location>
</feature>
<dbReference type="NCBIfam" id="TIGR01733">
    <property type="entry name" value="AA-adenyl-dom"/>
    <property type="match status" value="1"/>
</dbReference>
<dbReference type="InterPro" id="IPR010071">
    <property type="entry name" value="AA_adenyl_dom"/>
</dbReference>
<dbReference type="Pfam" id="PF13193">
    <property type="entry name" value="AMP-binding_C"/>
    <property type="match status" value="2"/>
</dbReference>
<dbReference type="InterPro" id="IPR020806">
    <property type="entry name" value="PKS_PP-bd"/>
</dbReference>
<dbReference type="SUPFAM" id="SSF56801">
    <property type="entry name" value="Acetyl-CoA synthetase-like"/>
    <property type="match status" value="2"/>
</dbReference>
<evidence type="ECO:0000256" key="1">
    <source>
        <dbReference type="ARBA" id="ARBA00001957"/>
    </source>
</evidence>
<dbReference type="NCBIfam" id="TIGR01720">
    <property type="entry name" value="NRPS-para261"/>
    <property type="match status" value="1"/>
</dbReference>
<dbReference type="InterPro" id="IPR010060">
    <property type="entry name" value="NRPS_synth"/>
</dbReference>
<dbReference type="InterPro" id="IPR036736">
    <property type="entry name" value="ACP-like_sf"/>
</dbReference>
<dbReference type="SUPFAM" id="SSF52777">
    <property type="entry name" value="CoA-dependent acyltransferases"/>
    <property type="match status" value="4"/>
</dbReference>
<dbReference type="CDD" id="cd19540">
    <property type="entry name" value="LCL_NRPS-like"/>
    <property type="match status" value="1"/>
</dbReference>
<name>A0A5D0TM04_9ACTN</name>
<dbReference type="Gene3D" id="3.30.559.30">
    <property type="entry name" value="Nonribosomal peptide synthetase, condensation domain"/>
    <property type="match status" value="2"/>
</dbReference>
<feature type="domain" description="Carrier" evidence="6">
    <location>
        <begin position="1408"/>
        <end position="1482"/>
    </location>
</feature>
<dbReference type="EMBL" id="VSFF01000027">
    <property type="protein sequence ID" value="TYC07301.1"/>
    <property type="molecule type" value="Genomic_DNA"/>
</dbReference>
<dbReference type="FunFam" id="3.40.50.980:FF:000002">
    <property type="entry name" value="Enterobactin synthetase component F"/>
    <property type="match status" value="1"/>
</dbReference>
<dbReference type="InterPro" id="IPR009081">
    <property type="entry name" value="PP-bd_ACP"/>
</dbReference>
<dbReference type="GO" id="GO:0043041">
    <property type="term" value="P:amino acid activation for nonribosomal peptide biosynthetic process"/>
    <property type="evidence" value="ECO:0007669"/>
    <property type="project" value="TreeGrafter"/>
</dbReference>
<dbReference type="Pfam" id="PF00501">
    <property type="entry name" value="AMP-binding"/>
    <property type="match status" value="2"/>
</dbReference>
<dbReference type="Gene3D" id="3.30.559.10">
    <property type="entry name" value="Chloramphenicol acetyltransferase-like domain"/>
    <property type="match status" value="2"/>
</dbReference>
<dbReference type="CDD" id="cd05930">
    <property type="entry name" value="A_NRPS"/>
    <property type="match status" value="1"/>
</dbReference>
<keyword evidence="2" id="KW-0596">Phosphopantetheine</keyword>
<dbReference type="InterPro" id="IPR025110">
    <property type="entry name" value="AMP-bd_C"/>
</dbReference>
<gene>
    <name evidence="7" type="ORF">FXF65_43380</name>
</gene>
<reference evidence="7 8" key="1">
    <citation type="submission" date="2019-08" db="EMBL/GenBank/DDBJ databases">
        <title>Actinomadura sp. nov. CYP1-5 isolated from mountain soil.</title>
        <authorList>
            <person name="Songsumanus A."/>
            <person name="Kuncharoen N."/>
            <person name="Kudo T."/>
            <person name="Yuki M."/>
            <person name="Igarashi Y."/>
            <person name="Tanasupawat S."/>
        </authorList>
    </citation>
    <scope>NUCLEOTIDE SEQUENCE [LARGE SCALE GENOMIC DNA]</scope>
    <source>
        <strain evidence="7 8">GKU157</strain>
    </source>
</reference>
<dbReference type="GO" id="GO:0031177">
    <property type="term" value="F:phosphopantetheine binding"/>
    <property type="evidence" value="ECO:0007669"/>
    <property type="project" value="InterPro"/>
</dbReference>
<comment type="caution">
    <text evidence="7">The sequence shown here is derived from an EMBL/GenBank/DDBJ whole genome shotgun (WGS) entry which is preliminary data.</text>
</comment>
<accession>A0A5D0TM04</accession>
<dbReference type="Proteomes" id="UP000322634">
    <property type="component" value="Unassembled WGS sequence"/>
</dbReference>
<dbReference type="GO" id="GO:0009366">
    <property type="term" value="C:enterobactin synthetase complex"/>
    <property type="evidence" value="ECO:0007669"/>
    <property type="project" value="TreeGrafter"/>
</dbReference>
<dbReference type="InterPro" id="IPR023213">
    <property type="entry name" value="CAT-like_dom_sf"/>
</dbReference>
<dbReference type="SMART" id="SM00823">
    <property type="entry name" value="PKS_PP"/>
    <property type="match status" value="2"/>
</dbReference>
<dbReference type="InterPro" id="IPR000873">
    <property type="entry name" value="AMP-dep_synth/lig_dom"/>
</dbReference>
<dbReference type="PROSITE" id="PS00455">
    <property type="entry name" value="AMP_BINDING"/>
    <property type="match status" value="2"/>
</dbReference>
<dbReference type="GO" id="GO:0005829">
    <property type="term" value="C:cytosol"/>
    <property type="evidence" value="ECO:0007669"/>
    <property type="project" value="TreeGrafter"/>
</dbReference>
<dbReference type="CDD" id="cd17646">
    <property type="entry name" value="A_NRPS_AB3403-like"/>
    <property type="match status" value="1"/>
</dbReference>
<comment type="cofactor">
    <cofactor evidence="1">
        <name>pantetheine 4'-phosphate</name>
        <dbReference type="ChEBI" id="CHEBI:47942"/>
    </cofactor>
</comment>
<dbReference type="InterPro" id="IPR001242">
    <property type="entry name" value="Condensation_dom"/>
</dbReference>
<dbReference type="PROSITE" id="PS50075">
    <property type="entry name" value="CARRIER"/>
    <property type="match status" value="2"/>
</dbReference>
<dbReference type="PANTHER" id="PTHR45527:SF1">
    <property type="entry name" value="FATTY ACID SYNTHASE"/>
    <property type="match status" value="1"/>
</dbReference>
<organism evidence="7 8">
    <name type="scientific">Actinomadura syzygii</name>
    <dbReference type="NCBI Taxonomy" id="1427538"/>
    <lineage>
        <taxon>Bacteria</taxon>
        <taxon>Bacillati</taxon>
        <taxon>Actinomycetota</taxon>
        <taxon>Actinomycetes</taxon>
        <taxon>Streptosporangiales</taxon>
        <taxon>Thermomonosporaceae</taxon>
        <taxon>Actinomadura</taxon>
    </lineage>
</organism>
<dbReference type="Gene3D" id="1.10.1200.10">
    <property type="entry name" value="ACP-like"/>
    <property type="match status" value="2"/>
</dbReference>
<dbReference type="FunFam" id="2.30.38.10:FF:000001">
    <property type="entry name" value="Non-ribosomal peptide synthetase PvdI"/>
    <property type="match status" value="2"/>
</dbReference>
<dbReference type="Gene3D" id="2.30.38.10">
    <property type="entry name" value="Luciferase, Domain 3"/>
    <property type="match status" value="1"/>
</dbReference>
<keyword evidence="4" id="KW-0677">Repeat</keyword>
<evidence type="ECO:0000256" key="4">
    <source>
        <dbReference type="ARBA" id="ARBA00022737"/>
    </source>
</evidence>
<evidence type="ECO:0000256" key="5">
    <source>
        <dbReference type="ARBA" id="ARBA00023194"/>
    </source>
</evidence>
<evidence type="ECO:0000256" key="2">
    <source>
        <dbReference type="ARBA" id="ARBA00022450"/>
    </source>
</evidence>
<dbReference type="OrthoDB" id="3802848at2"/>
<dbReference type="Gene3D" id="3.40.50.12780">
    <property type="entry name" value="N-terminal domain of ligase-like"/>
    <property type="match status" value="1"/>
</dbReference>
<keyword evidence="5" id="KW-0045">Antibiotic biosynthesis</keyword>